<evidence type="ECO:0000313" key="1">
    <source>
        <dbReference type="EMBL" id="KAH9476590.1"/>
    </source>
</evidence>
<protein>
    <submittedName>
        <fullName evidence="1">Uncharacterized protein</fullName>
    </submittedName>
</protein>
<keyword evidence="2" id="KW-1185">Reference proteome</keyword>
<evidence type="ECO:0000313" key="2">
    <source>
        <dbReference type="Proteomes" id="UP000664032"/>
    </source>
</evidence>
<gene>
    <name evidence="1" type="ORF">JR316_0010502</name>
</gene>
<accession>A0ACB8GLF7</accession>
<dbReference type="EMBL" id="JAFIQS020000010">
    <property type="protein sequence ID" value="KAH9476590.1"/>
    <property type="molecule type" value="Genomic_DNA"/>
</dbReference>
<organism evidence="1 2">
    <name type="scientific">Psilocybe cubensis</name>
    <name type="common">Psychedelic mushroom</name>
    <name type="synonym">Stropharia cubensis</name>
    <dbReference type="NCBI Taxonomy" id="181762"/>
    <lineage>
        <taxon>Eukaryota</taxon>
        <taxon>Fungi</taxon>
        <taxon>Dikarya</taxon>
        <taxon>Basidiomycota</taxon>
        <taxon>Agaricomycotina</taxon>
        <taxon>Agaricomycetes</taxon>
        <taxon>Agaricomycetidae</taxon>
        <taxon>Agaricales</taxon>
        <taxon>Agaricineae</taxon>
        <taxon>Strophariaceae</taxon>
        <taxon>Psilocybe</taxon>
    </lineage>
</organism>
<sequence>MVLQALFDLPTRLLNAFILQEATQDDNLDYEDVDSTPAMLRESPATPEEIDHHDGSKDIADHCKVKRNLAAKNRRKRKRAEAKRAYHNPREHPRHKLDSRAQYVDFDANDIPVVQTGYIALDRGLGSRRVYRLAELVGESSKFKFTLINIKYRASIPILDSQNHIIGVIANHPKDDSWTELQKQAADALESKRSSCHVPAKERTHRRGKFTTLRAGVSHGGGQRAPGNLKNHKVNAKILEELNSLEPFKRFAGFASSVMYTWFNDLYHYYASTLDKLHLAYPRLHRIFPQSIFSAVSYNLGPRTVCFPHKDFANLAFGMCAITALGDYDYTKGGHLILWDLKLVIEFPPGCTILIPSALLTHSNVPVSKNERRYSFAQYTAGGIFRWVENGCQSREQYLSTLSQTQIEEDAERNANRWKFGMSLLSDTLKYQCVDE</sequence>
<dbReference type="Proteomes" id="UP000664032">
    <property type="component" value="Unassembled WGS sequence"/>
</dbReference>
<reference evidence="1" key="1">
    <citation type="submission" date="2021-10" db="EMBL/GenBank/DDBJ databases">
        <title>Psilocybe cubensis genome.</title>
        <authorList>
            <person name="Mckernan K.J."/>
            <person name="Crawford S."/>
            <person name="Trippe A."/>
            <person name="Kane L.T."/>
            <person name="Mclaughlin S."/>
        </authorList>
    </citation>
    <scope>NUCLEOTIDE SEQUENCE</scope>
    <source>
        <strain evidence="1">MGC-MH-2018</strain>
    </source>
</reference>
<name>A0ACB8GLF7_PSICU</name>
<comment type="caution">
    <text evidence="1">The sequence shown here is derived from an EMBL/GenBank/DDBJ whole genome shotgun (WGS) entry which is preliminary data.</text>
</comment>
<proteinExistence type="predicted"/>